<dbReference type="EnsemblProtists" id="EOD31914">
    <property type="protein sequence ID" value="EOD31914"/>
    <property type="gene ID" value="EMIHUDRAFT_442034"/>
</dbReference>
<protein>
    <submittedName>
        <fullName evidence="2">Uncharacterized protein</fullName>
    </submittedName>
</protein>
<dbReference type="KEGG" id="ehx:EMIHUDRAFT_444958"/>
<proteinExistence type="predicted"/>
<dbReference type="PaxDb" id="2903-EOD19218"/>
<dbReference type="GeneID" id="17277187"/>
<sequence length="394" mass="42417">MSRISVREQADGKLIGWQPSTDPAHRGLQKPPPRRVASLNTDGSWQLPSVPAPEFLSRVLTVPLENPSIEGITTLANNFTHLATLSANFLSFAVSGAFCDRAAVGTALEITLEVAAVKNCCNLGVFAVQTAQRLGFSLSDIKSKEVVLDSAPAKPDMPLARQFIGVSDMPAAVSELFNSHCLVHVGILSGGRVWNTLNSHLAEYAAIRGFDQTRDLQHASLTHMLARMLWRLLDREDDRRPVYQALSRVLSSKMSPIDAACVGAQAGADEMLTITANKGSHYVQGLSSMGVPLEQAPNESEVTIPHRAFSRVVRLKHAERDVLIIVTTLEPFFGDGGFQIQPSVSDEEALLAMLDSDAAAEALSGGDETFVSEVLAAMESMEVGDIRLGDSCDL</sequence>
<keyword evidence="3" id="KW-1185">Reference proteome</keyword>
<name>A0A0D3J6T3_EMIH1</name>
<feature type="compositionally biased region" description="Basic and acidic residues" evidence="1">
    <location>
        <begin position="1"/>
        <end position="11"/>
    </location>
</feature>
<dbReference type="RefSeq" id="XP_005784343.1">
    <property type="nucleotide sequence ID" value="XM_005784286.1"/>
</dbReference>
<organism evidence="2 3">
    <name type="scientific">Emiliania huxleyi (strain CCMP1516)</name>
    <dbReference type="NCBI Taxonomy" id="280463"/>
    <lineage>
        <taxon>Eukaryota</taxon>
        <taxon>Haptista</taxon>
        <taxon>Haptophyta</taxon>
        <taxon>Prymnesiophyceae</taxon>
        <taxon>Isochrysidales</taxon>
        <taxon>Noelaerhabdaceae</taxon>
        <taxon>Emiliania</taxon>
    </lineage>
</organism>
<evidence type="ECO:0000313" key="2">
    <source>
        <dbReference type="EnsemblProtists" id="EOD19218"/>
    </source>
</evidence>
<dbReference type="Proteomes" id="UP000013827">
    <property type="component" value="Unassembled WGS sequence"/>
</dbReference>
<dbReference type="EnsemblProtists" id="EOD19218">
    <property type="protein sequence ID" value="EOD19218"/>
    <property type="gene ID" value="EMIHUDRAFT_444958"/>
</dbReference>
<evidence type="ECO:0000256" key="1">
    <source>
        <dbReference type="SAM" id="MobiDB-lite"/>
    </source>
</evidence>
<dbReference type="HOGENOM" id="CLU_610362_0_0_1"/>
<feature type="region of interest" description="Disordered" evidence="1">
    <location>
        <begin position="1"/>
        <end position="37"/>
    </location>
</feature>
<reference evidence="2" key="2">
    <citation type="submission" date="2024-10" db="UniProtKB">
        <authorList>
            <consortium name="EnsemblProtists"/>
        </authorList>
    </citation>
    <scope>IDENTIFICATION</scope>
</reference>
<evidence type="ECO:0000313" key="3">
    <source>
        <dbReference type="Proteomes" id="UP000013827"/>
    </source>
</evidence>
<dbReference type="KEGG" id="ehx:EMIHUDRAFT_442034"/>
<dbReference type="RefSeq" id="XP_005771647.1">
    <property type="nucleotide sequence ID" value="XM_005771590.1"/>
</dbReference>
<reference evidence="3" key="1">
    <citation type="journal article" date="2013" name="Nature">
        <title>Pan genome of the phytoplankton Emiliania underpins its global distribution.</title>
        <authorList>
            <person name="Read B.A."/>
            <person name="Kegel J."/>
            <person name="Klute M.J."/>
            <person name="Kuo A."/>
            <person name="Lefebvre S.C."/>
            <person name="Maumus F."/>
            <person name="Mayer C."/>
            <person name="Miller J."/>
            <person name="Monier A."/>
            <person name="Salamov A."/>
            <person name="Young J."/>
            <person name="Aguilar M."/>
            <person name="Claverie J.M."/>
            <person name="Frickenhaus S."/>
            <person name="Gonzalez K."/>
            <person name="Herman E.K."/>
            <person name="Lin Y.C."/>
            <person name="Napier J."/>
            <person name="Ogata H."/>
            <person name="Sarno A.F."/>
            <person name="Shmutz J."/>
            <person name="Schroeder D."/>
            <person name="de Vargas C."/>
            <person name="Verret F."/>
            <person name="von Dassow P."/>
            <person name="Valentin K."/>
            <person name="Van de Peer Y."/>
            <person name="Wheeler G."/>
            <person name="Dacks J.B."/>
            <person name="Delwiche C.F."/>
            <person name="Dyhrman S.T."/>
            <person name="Glockner G."/>
            <person name="John U."/>
            <person name="Richards T."/>
            <person name="Worden A.Z."/>
            <person name="Zhang X."/>
            <person name="Grigoriev I.V."/>
            <person name="Allen A.E."/>
            <person name="Bidle K."/>
            <person name="Borodovsky M."/>
            <person name="Bowler C."/>
            <person name="Brownlee C."/>
            <person name="Cock J.M."/>
            <person name="Elias M."/>
            <person name="Gladyshev V.N."/>
            <person name="Groth M."/>
            <person name="Guda C."/>
            <person name="Hadaegh A."/>
            <person name="Iglesias-Rodriguez M.D."/>
            <person name="Jenkins J."/>
            <person name="Jones B.M."/>
            <person name="Lawson T."/>
            <person name="Leese F."/>
            <person name="Lindquist E."/>
            <person name="Lobanov A."/>
            <person name="Lomsadze A."/>
            <person name="Malik S.B."/>
            <person name="Marsh M.E."/>
            <person name="Mackinder L."/>
            <person name="Mock T."/>
            <person name="Mueller-Roeber B."/>
            <person name="Pagarete A."/>
            <person name="Parker M."/>
            <person name="Probert I."/>
            <person name="Quesneville H."/>
            <person name="Raines C."/>
            <person name="Rensing S.A."/>
            <person name="Riano-Pachon D.M."/>
            <person name="Richier S."/>
            <person name="Rokitta S."/>
            <person name="Shiraiwa Y."/>
            <person name="Soanes D.M."/>
            <person name="van der Giezen M."/>
            <person name="Wahlund T.M."/>
            <person name="Williams B."/>
            <person name="Wilson W."/>
            <person name="Wolfe G."/>
            <person name="Wurch L.L."/>
        </authorList>
    </citation>
    <scope>NUCLEOTIDE SEQUENCE</scope>
</reference>
<accession>A0A0D3J6T3</accession>
<dbReference type="GeneID" id="17264767"/>
<dbReference type="AlphaFoldDB" id="A0A0D3J6T3"/>